<dbReference type="InterPro" id="IPR043030">
    <property type="entry name" value="BGBP_N_sf"/>
</dbReference>
<dbReference type="InterPro" id="IPR050546">
    <property type="entry name" value="Glycosyl_Hydrlase_16"/>
</dbReference>
<keyword evidence="2" id="KW-0399">Innate immunity</keyword>
<reference evidence="7 8" key="1">
    <citation type="journal article" date="2015" name="Nat. Commun.">
        <title>Outbred genome sequencing and CRISPR/Cas9 gene editing in butterflies.</title>
        <authorList>
            <person name="Li X."/>
            <person name="Fan D."/>
            <person name="Zhang W."/>
            <person name="Liu G."/>
            <person name="Zhang L."/>
            <person name="Zhao L."/>
            <person name="Fang X."/>
            <person name="Chen L."/>
            <person name="Dong Y."/>
            <person name="Chen Y."/>
            <person name="Ding Y."/>
            <person name="Zhao R."/>
            <person name="Feng M."/>
            <person name="Zhu Y."/>
            <person name="Feng Y."/>
            <person name="Jiang X."/>
            <person name="Zhu D."/>
            <person name="Xiang H."/>
            <person name="Feng X."/>
            <person name="Li S."/>
            <person name="Wang J."/>
            <person name="Zhang G."/>
            <person name="Kronforst M.R."/>
            <person name="Wang W."/>
        </authorList>
    </citation>
    <scope>NUCLEOTIDE SEQUENCE [LARGE SCALE GENOMIC DNA]</scope>
    <source>
        <strain evidence="7">Ya'a_city_454_Px</strain>
        <tissue evidence="7">Whole body</tissue>
    </source>
</reference>
<evidence type="ECO:0000256" key="4">
    <source>
        <dbReference type="SAM" id="SignalP"/>
    </source>
</evidence>
<organism evidence="7 8">
    <name type="scientific">Papilio xuthus</name>
    <name type="common">Asian swallowtail butterfly</name>
    <dbReference type="NCBI Taxonomy" id="66420"/>
    <lineage>
        <taxon>Eukaryota</taxon>
        <taxon>Metazoa</taxon>
        <taxon>Ecdysozoa</taxon>
        <taxon>Arthropoda</taxon>
        <taxon>Hexapoda</taxon>
        <taxon>Insecta</taxon>
        <taxon>Pterygota</taxon>
        <taxon>Neoptera</taxon>
        <taxon>Endopterygota</taxon>
        <taxon>Lepidoptera</taxon>
        <taxon>Glossata</taxon>
        <taxon>Ditrysia</taxon>
        <taxon>Papilionoidea</taxon>
        <taxon>Papilionidae</taxon>
        <taxon>Papilioninae</taxon>
        <taxon>Papilio</taxon>
    </lineage>
</organism>
<proteinExistence type="inferred from homology"/>
<keyword evidence="3" id="KW-0391">Immunity</keyword>
<evidence type="ECO:0000313" key="8">
    <source>
        <dbReference type="Proteomes" id="UP000053268"/>
    </source>
</evidence>
<dbReference type="InterPro" id="IPR000757">
    <property type="entry name" value="Beta-glucanase-like"/>
</dbReference>
<dbReference type="Gene3D" id="2.60.40.2140">
    <property type="entry name" value="Beta-1,3-glucan-recognition protein, N-terminal domain"/>
    <property type="match status" value="1"/>
</dbReference>
<dbReference type="AlphaFoldDB" id="A0A194Q1B5"/>
<dbReference type="InterPro" id="IPR013320">
    <property type="entry name" value="ConA-like_dom_sf"/>
</dbReference>
<dbReference type="EMBL" id="KQ459590">
    <property type="protein sequence ID" value="KPI97190.1"/>
    <property type="molecule type" value="Genomic_DNA"/>
</dbReference>
<dbReference type="PANTHER" id="PTHR10963">
    <property type="entry name" value="GLYCOSYL HYDROLASE-RELATED"/>
    <property type="match status" value="1"/>
</dbReference>
<dbReference type="GO" id="GO:0030246">
    <property type="term" value="F:carbohydrate binding"/>
    <property type="evidence" value="ECO:0007669"/>
    <property type="project" value="InterPro"/>
</dbReference>
<evidence type="ECO:0000259" key="6">
    <source>
        <dbReference type="PROSITE" id="PS51969"/>
    </source>
</evidence>
<keyword evidence="8" id="KW-1185">Reference proteome</keyword>
<evidence type="ECO:0000259" key="5">
    <source>
        <dbReference type="PROSITE" id="PS51762"/>
    </source>
</evidence>
<feature type="domain" description="CBM39" evidence="6">
    <location>
        <begin position="22"/>
        <end position="128"/>
    </location>
</feature>
<accession>A0A194Q1B5</accession>
<dbReference type="GO" id="GO:0045087">
    <property type="term" value="P:innate immune response"/>
    <property type="evidence" value="ECO:0007669"/>
    <property type="project" value="UniProtKB-KW"/>
</dbReference>
<dbReference type="PROSITE" id="PS51762">
    <property type="entry name" value="GH16_2"/>
    <property type="match status" value="1"/>
</dbReference>
<feature type="chain" id="PRO_5008263953" evidence="4">
    <location>
        <begin position="22"/>
        <end position="529"/>
    </location>
</feature>
<protein>
    <submittedName>
        <fullName evidence="7">Beta-1,3-glucan-binding protein</fullName>
    </submittedName>
</protein>
<evidence type="ECO:0000256" key="3">
    <source>
        <dbReference type="ARBA" id="ARBA00022859"/>
    </source>
</evidence>
<dbReference type="Gene3D" id="2.60.120.200">
    <property type="match status" value="1"/>
</dbReference>
<dbReference type="Pfam" id="PF15886">
    <property type="entry name" value="CBM39"/>
    <property type="match status" value="1"/>
</dbReference>
<dbReference type="InterPro" id="IPR031756">
    <property type="entry name" value="BGBP_N"/>
</dbReference>
<dbReference type="GO" id="GO:0005975">
    <property type="term" value="P:carbohydrate metabolic process"/>
    <property type="evidence" value="ECO:0007669"/>
    <property type="project" value="InterPro"/>
</dbReference>
<sequence length="529" mass="59710">MAVAASIRFVLVLTFLSIIQSLPRPKLTIQALYPKGLRLLVEVLDDSTLLNFNFKGKIKRANSTSDDNEINAKVTKPTNGRWLYEDPCLKLHFGDVINYEFECLQQYYNSLKMYVAMNIKHTVESLVVHDDTWNCFPTVTRLRVGTACADQIIFEDHFNSLNEDLWQIEQYIPNEPEYSFVSYQRPPKAQTVRVHEGYLRIEPKLQQKQDNFNNISLCTGSLNLFCGCTRTAELCSATAMGASILPPVVSGRLTSKTFAFTYGVIEIRAKLPQGDWLYPEIILEPLLKKYGTPNYASGVIKIASALGNHELCDGPNEHGNKVLYGGPIMNTACRDVLTGRKELYNGSKWGDDFHVYTVRWTPDLLSFEVDGEEWLHVEPTTNGLSGRFNRFCDIPRVYLSQGTKMAPFDDHFQLTLGVSAGGITEFKDGVITGDGHPKPWKNKNRKASYNFWRDLPFWQPTWPMILHAKSCLVQALSGSRAAELKQAPTIIAIIKSLRLLSMQSKALTKLSHELVALKTTTVAQIRCNK</sequence>
<dbReference type="GO" id="GO:0004553">
    <property type="term" value="F:hydrolase activity, hydrolyzing O-glycosyl compounds"/>
    <property type="evidence" value="ECO:0007669"/>
    <property type="project" value="InterPro"/>
</dbReference>
<gene>
    <name evidence="7" type="ORF">RR46_09097</name>
</gene>
<feature type="signal peptide" evidence="4">
    <location>
        <begin position="1"/>
        <end position="21"/>
    </location>
</feature>
<evidence type="ECO:0000256" key="1">
    <source>
        <dbReference type="ARBA" id="ARBA00008781"/>
    </source>
</evidence>
<dbReference type="Proteomes" id="UP000053268">
    <property type="component" value="Unassembled WGS sequence"/>
</dbReference>
<evidence type="ECO:0000313" key="7">
    <source>
        <dbReference type="EMBL" id="KPI97190.1"/>
    </source>
</evidence>
<name>A0A194Q1B5_PAPXU</name>
<comment type="similarity">
    <text evidence="1">Belongs to the insect beta-1,3-glucan binding protein family.</text>
</comment>
<dbReference type="STRING" id="66420.A0A194Q1B5"/>
<feature type="domain" description="GH16" evidence="5">
    <location>
        <begin position="131"/>
        <end position="481"/>
    </location>
</feature>
<dbReference type="PROSITE" id="PS51969">
    <property type="entry name" value="CBM39"/>
    <property type="match status" value="1"/>
</dbReference>
<keyword evidence="4" id="KW-0732">Signal</keyword>
<dbReference type="SUPFAM" id="SSF49899">
    <property type="entry name" value="Concanavalin A-like lectins/glucanases"/>
    <property type="match status" value="1"/>
</dbReference>
<dbReference type="PANTHER" id="PTHR10963:SF60">
    <property type="entry name" value="GRAM-NEGATIVE BACTERIA-BINDING PROTEIN 1-RELATED"/>
    <property type="match status" value="1"/>
</dbReference>
<evidence type="ECO:0000256" key="2">
    <source>
        <dbReference type="ARBA" id="ARBA00022588"/>
    </source>
</evidence>